<evidence type="ECO:0000256" key="13">
    <source>
        <dbReference type="ARBA" id="ARBA00023303"/>
    </source>
</evidence>
<dbReference type="InterPro" id="IPR039055">
    <property type="entry name" value="MCU_fam"/>
</dbReference>
<keyword evidence="8" id="KW-0106">Calcium</keyword>
<feature type="compositionally biased region" description="Low complexity" evidence="18">
    <location>
        <begin position="45"/>
        <end position="56"/>
    </location>
</feature>
<evidence type="ECO:0000256" key="14">
    <source>
        <dbReference type="ARBA" id="ARBA00036634"/>
    </source>
</evidence>
<evidence type="ECO:0000256" key="19">
    <source>
        <dbReference type="SAM" id="Phobius"/>
    </source>
</evidence>
<name>A0A316VC14_9BASI</name>
<feature type="compositionally biased region" description="Basic and acidic residues" evidence="18">
    <location>
        <begin position="519"/>
        <end position="540"/>
    </location>
</feature>
<comment type="catalytic activity">
    <reaction evidence="14">
        <text>Ca(2+)(in) = Ca(2+)(out)</text>
        <dbReference type="Rhea" id="RHEA:29671"/>
        <dbReference type="ChEBI" id="CHEBI:29108"/>
    </reaction>
</comment>
<feature type="region of interest" description="Disordered" evidence="18">
    <location>
        <begin position="477"/>
        <end position="540"/>
    </location>
</feature>
<keyword evidence="13" id="KW-0407">Ion channel</keyword>
<keyword evidence="11" id="KW-0496">Mitochondrion</keyword>
<evidence type="ECO:0000256" key="8">
    <source>
        <dbReference type="ARBA" id="ARBA00022837"/>
    </source>
</evidence>
<dbReference type="GO" id="GO:1990246">
    <property type="term" value="C:uniplex complex"/>
    <property type="evidence" value="ECO:0007669"/>
    <property type="project" value="TreeGrafter"/>
</dbReference>
<keyword evidence="9 19" id="KW-1133">Transmembrane helix</keyword>
<feature type="compositionally biased region" description="Polar residues" evidence="18">
    <location>
        <begin position="34"/>
        <end position="44"/>
    </location>
</feature>
<evidence type="ECO:0000256" key="17">
    <source>
        <dbReference type="ARBA" id="ARBA00045938"/>
    </source>
</evidence>
<keyword evidence="5" id="KW-0107">Calcium channel</keyword>
<feature type="transmembrane region" description="Helical" evidence="19">
    <location>
        <begin position="368"/>
        <end position="394"/>
    </location>
</feature>
<evidence type="ECO:0000256" key="4">
    <source>
        <dbReference type="ARBA" id="ARBA00022568"/>
    </source>
</evidence>
<keyword evidence="22" id="KW-1185">Reference proteome</keyword>
<evidence type="ECO:0000256" key="10">
    <source>
        <dbReference type="ARBA" id="ARBA00023065"/>
    </source>
</evidence>
<gene>
    <name evidence="21" type="ORF">FA14DRAFT_178582</name>
</gene>
<dbReference type="Pfam" id="PF04678">
    <property type="entry name" value="MCU"/>
    <property type="match status" value="1"/>
</dbReference>
<feature type="compositionally biased region" description="Polar residues" evidence="18">
    <location>
        <begin position="90"/>
        <end position="113"/>
    </location>
</feature>
<feature type="region of interest" description="Disordered" evidence="18">
    <location>
        <begin position="34"/>
        <end position="56"/>
    </location>
</feature>
<evidence type="ECO:0000256" key="2">
    <source>
        <dbReference type="ARBA" id="ARBA00005653"/>
    </source>
</evidence>
<keyword evidence="3" id="KW-0813">Transport</keyword>
<comment type="similarity">
    <text evidence="2">Belongs to the MCU (TC 1.A.77) family.</text>
</comment>
<reference evidence="21 22" key="1">
    <citation type="journal article" date="2018" name="Mol. Biol. Evol.">
        <title>Broad Genomic Sampling Reveals a Smut Pathogenic Ancestry of the Fungal Clade Ustilaginomycotina.</title>
        <authorList>
            <person name="Kijpornyongpan T."/>
            <person name="Mondo S.J."/>
            <person name="Barry K."/>
            <person name="Sandor L."/>
            <person name="Lee J."/>
            <person name="Lipzen A."/>
            <person name="Pangilinan J."/>
            <person name="LaButti K."/>
            <person name="Hainaut M."/>
            <person name="Henrissat B."/>
            <person name="Grigoriev I.V."/>
            <person name="Spatafora J.W."/>
            <person name="Aime M.C."/>
        </authorList>
    </citation>
    <scope>NUCLEOTIDE SEQUENCE [LARGE SCALE GENOMIC DNA]</scope>
    <source>
        <strain evidence="21 22">MCA 3882</strain>
    </source>
</reference>
<evidence type="ECO:0000256" key="7">
    <source>
        <dbReference type="ARBA" id="ARBA00022792"/>
    </source>
</evidence>
<evidence type="ECO:0000259" key="20">
    <source>
        <dbReference type="Pfam" id="PF04678"/>
    </source>
</evidence>
<dbReference type="PANTHER" id="PTHR13462:SF10">
    <property type="entry name" value="CALCIUM UNIPORTER PROTEIN, MITOCHONDRIAL"/>
    <property type="match status" value="1"/>
</dbReference>
<proteinExistence type="inferred from homology"/>
<keyword evidence="4" id="KW-0109">Calcium transport</keyword>
<keyword evidence="7" id="KW-0999">Mitochondrion inner membrane</keyword>
<dbReference type="GO" id="GO:0036444">
    <property type="term" value="P:calcium import into the mitochondrion"/>
    <property type="evidence" value="ECO:0007669"/>
    <property type="project" value="TreeGrafter"/>
</dbReference>
<keyword evidence="12 19" id="KW-0472">Membrane</keyword>
<evidence type="ECO:0000256" key="1">
    <source>
        <dbReference type="ARBA" id="ARBA00004448"/>
    </source>
</evidence>
<dbReference type="InterPro" id="IPR006769">
    <property type="entry name" value="MCU_C"/>
</dbReference>
<evidence type="ECO:0000256" key="18">
    <source>
        <dbReference type="SAM" id="MobiDB-lite"/>
    </source>
</evidence>
<sequence length="540" mass="60578">MASSRLLCFPGKIATVNVYGRRLSRYNDISQIRTASSSHGTSGIKSTLPSSSSPESLLKALPKAHDDGDRGYLAFTKASLFKLTLPLQPPSNDIHSTRSKASSAYSISKTKQSLLEREKEETRAEAEDSAVESAEPWELVADRGERISQIDPLQGPSLKPVSEETSPKDDEDDNSKLRKKSSRLLLHGSEQGEPADDPAEEFDAKVPAHSVVFLLHSAQPLSYIASLIEAEGPGFGDDKGTKPKSITFHSRVTDSKRWSPATSIGDFMRDAARIGSFAIRLKPPMEEDARKAYEDQEGEKGREAAQNKKEEIEKKYLQPRSIQINVPSFEDRSRFLRSHLYNKTAEIERMAKIKADCDALARLTTRRFAIAGGVILGGWWVTVFSITFLSNWGWDLAEPLTYLTGLGTLMAGYTWFLVHNREVSYRAVLTETTTRRQQRLYIEKGLNMDRYEELIDECKELRKQIRKVAEDYDLEWDQSKGSSGHNKRALDIVEKREAQEKQPVIIKTDSEEEAANGSEEEKQEKKGDEKEGKGETGKKD</sequence>
<evidence type="ECO:0000256" key="3">
    <source>
        <dbReference type="ARBA" id="ARBA00022448"/>
    </source>
</evidence>
<comment type="function">
    <text evidence="17">Highly selective calcium channel localized to the inner mitochondrial membrane, which mediates calcium uptake into the mitochondrial matrix. Mitochondrial calcium homeostasis plays key roles in cellular physiology and regulates ATP production, cytoplasmic calcium signals and activation of cell death pathways. Sufficient to operate as a pore-forming channel without the need of calcium-sensor or auxiliary subunit.</text>
</comment>
<dbReference type="AlphaFoldDB" id="A0A316VC14"/>
<evidence type="ECO:0000256" key="5">
    <source>
        <dbReference type="ARBA" id="ARBA00022673"/>
    </source>
</evidence>
<feature type="region of interest" description="Disordered" evidence="18">
    <location>
        <begin position="86"/>
        <end position="200"/>
    </location>
</feature>
<dbReference type="EMBL" id="KZ819603">
    <property type="protein sequence ID" value="PWN35207.1"/>
    <property type="molecule type" value="Genomic_DNA"/>
</dbReference>
<keyword evidence="6 19" id="KW-0812">Transmembrane</keyword>
<feature type="domain" description="Calcium uniporter protein C-terminal" evidence="20">
    <location>
        <begin position="325"/>
        <end position="454"/>
    </location>
</feature>
<dbReference type="GO" id="GO:0015292">
    <property type="term" value="F:uniporter activity"/>
    <property type="evidence" value="ECO:0007669"/>
    <property type="project" value="TreeGrafter"/>
</dbReference>
<dbReference type="GeneID" id="37022640"/>
<dbReference type="PANTHER" id="PTHR13462">
    <property type="entry name" value="CALCIUM UNIPORTER PROTEIN, MITOCHONDRIAL"/>
    <property type="match status" value="1"/>
</dbReference>
<comment type="subunit">
    <text evidence="15">Homotetramer, assembles in a dimer or dimers configuration with two interfaces.</text>
</comment>
<dbReference type="OrthoDB" id="278338at2759"/>
<feature type="compositionally biased region" description="Basic and acidic residues" evidence="18">
    <location>
        <begin position="488"/>
        <end position="500"/>
    </location>
</feature>
<evidence type="ECO:0000313" key="21">
    <source>
        <dbReference type="EMBL" id="PWN35207.1"/>
    </source>
</evidence>
<evidence type="ECO:0000256" key="12">
    <source>
        <dbReference type="ARBA" id="ARBA00023136"/>
    </source>
</evidence>
<dbReference type="InParanoid" id="A0A316VC14"/>
<dbReference type="GO" id="GO:0051560">
    <property type="term" value="P:mitochondrial calcium ion homeostasis"/>
    <property type="evidence" value="ECO:0007669"/>
    <property type="project" value="InterPro"/>
</dbReference>
<accession>A0A316VC14</accession>
<dbReference type="STRING" id="1280837.A0A316VC14"/>
<evidence type="ECO:0000256" key="6">
    <source>
        <dbReference type="ARBA" id="ARBA00022692"/>
    </source>
</evidence>
<comment type="subcellular location">
    <subcellularLocation>
        <location evidence="1">Mitochondrion inner membrane</location>
        <topology evidence="1">Multi-pass membrane protein</topology>
    </subcellularLocation>
</comment>
<keyword evidence="10" id="KW-0406">Ion transport</keyword>
<dbReference type="RefSeq" id="XP_025355509.1">
    <property type="nucleotide sequence ID" value="XM_025500859.1"/>
</dbReference>
<dbReference type="GO" id="GO:0005262">
    <property type="term" value="F:calcium channel activity"/>
    <property type="evidence" value="ECO:0007669"/>
    <property type="project" value="UniProtKB-KW"/>
</dbReference>
<evidence type="ECO:0000313" key="22">
    <source>
        <dbReference type="Proteomes" id="UP000245771"/>
    </source>
</evidence>
<dbReference type="Proteomes" id="UP000245771">
    <property type="component" value="Unassembled WGS sequence"/>
</dbReference>
<feature type="compositionally biased region" description="Basic and acidic residues" evidence="18">
    <location>
        <begin position="114"/>
        <end position="126"/>
    </location>
</feature>
<organism evidence="21 22">
    <name type="scientific">Meira miltonrushii</name>
    <dbReference type="NCBI Taxonomy" id="1280837"/>
    <lineage>
        <taxon>Eukaryota</taxon>
        <taxon>Fungi</taxon>
        <taxon>Dikarya</taxon>
        <taxon>Basidiomycota</taxon>
        <taxon>Ustilaginomycotina</taxon>
        <taxon>Exobasidiomycetes</taxon>
        <taxon>Exobasidiales</taxon>
        <taxon>Brachybasidiaceae</taxon>
        <taxon>Meira</taxon>
    </lineage>
</organism>
<feature type="transmembrane region" description="Helical" evidence="19">
    <location>
        <begin position="400"/>
        <end position="418"/>
    </location>
</feature>
<evidence type="ECO:0000256" key="15">
    <source>
        <dbReference type="ARBA" id="ARBA00044966"/>
    </source>
</evidence>
<evidence type="ECO:0000256" key="11">
    <source>
        <dbReference type="ARBA" id="ARBA00023128"/>
    </source>
</evidence>
<evidence type="ECO:0000256" key="9">
    <source>
        <dbReference type="ARBA" id="ARBA00022989"/>
    </source>
</evidence>
<evidence type="ECO:0000256" key="16">
    <source>
        <dbReference type="ARBA" id="ARBA00044981"/>
    </source>
</evidence>
<protein>
    <recommendedName>
        <fullName evidence="16">Calcium uniporter protein, mitochondrial</fullName>
    </recommendedName>
</protein>